<dbReference type="InterPro" id="IPR041712">
    <property type="entry name" value="DHPS-like_MBL-fold"/>
</dbReference>
<dbReference type="Gene3D" id="3.60.15.10">
    <property type="entry name" value="Ribonuclease Z/Hydroxyacylglutathione hydrolase-like"/>
    <property type="match status" value="1"/>
</dbReference>
<evidence type="ECO:0000313" key="2">
    <source>
        <dbReference type="EMBL" id="QNK40077.1"/>
    </source>
</evidence>
<accession>A0A7G8T8Y6</accession>
<dbReference type="PANTHER" id="PTHR13754:SF13">
    <property type="entry name" value="METALLO-BETA-LACTAMASE SUPERFAMILY PROTEIN (AFU_ORTHOLOGUE AFUA_3G07630)"/>
    <property type="match status" value="1"/>
</dbReference>
<protein>
    <submittedName>
        <fullName evidence="2">MBL fold metallo-hydrolase</fullName>
    </submittedName>
</protein>
<dbReference type="Pfam" id="PF00753">
    <property type="entry name" value="Lactamase_B"/>
    <property type="match status" value="1"/>
</dbReference>
<dbReference type="PANTHER" id="PTHR13754">
    <property type="entry name" value="METALLO-BETA-LACTAMASE SUPERFAMILY PROTEIN"/>
    <property type="match status" value="1"/>
</dbReference>
<dbReference type="RefSeq" id="WP_187035255.1">
    <property type="nucleotide sequence ID" value="NZ_CP060286.1"/>
</dbReference>
<dbReference type="KEGG" id="cfem:HCR03_15460"/>
<evidence type="ECO:0000259" key="1">
    <source>
        <dbReference type="Pfam" id="PF00753"/>
    </source>
</evidence>
<proteinExistence type="predicted"/>
<reference evidence="2 3" key="1">
    <citation type="submission" date="2020-08" db="EMBL/GenBank/DDBJ databases">
        <title>The isolate Caproiciproducens sp. 7D4C2 produces n-caproate at mildly acidic conditions from hexoses: genome and rBOX comparison with related strains and chain-elongating bacteria.</title>
        <authorList>
            <person name="Esquivel-Elizondo S."/>
            <person name="Bagci C."/>
            <person name="Temovska M."/>
            <person name="Jeon B.S."/>
            <person name="Bessarab I."/>
            <person name="Williams R.B.H."/>
            <person name="Huson D.H."/>
            <person name="Angenent L.T."/>
        </authorList>
    </citation>
    <scope>NUCLEOTIDE SEQUENCE [LARGE SCALE GENOMIC DNA]</scope>
    <source>
        <strain evidence="2 3">7D4C2</strain>
    </source>
</reference>
<evidence type="ECO:0000313" key="3">
    <source>
        <dbReference type="Proteomes" id="UP000515909"/>
    </source>
</evidence>
<dbReference type="EMBL" id="CP060286">
    <property type="protein sequence ID" value="QNK40077.1"/>
    <property type="molecule type" value="Genomic_DNA"/>
</dbReference>
<dbReference type="InterPro" id="IPR052926">
    <property type="entry name" value="Metallo-beta-lactamase_dom"/>
</dbReference>
<dbReference type="GO" id="GO:0016787">
    <property type="term" value="F:hydrolase activity"/>
    <property type="evidence" value="ECO:0007669"/>
    <property type="project" value="UniProtKB-KW"/>
</dbReference>
<dbReference type="InterPro" id="IPR001279">
    <property type="entry name" value="Metallo-B-lactamas"/>
</dbReference>
<gene>
    <name evidence="2" type="ORF">HCR03_15460</name>
</gene>
<dbReference type="SUPFAM" id="SSF56281">
    <property type="entry name" value="Metallo-hydrolase/oxidoreductase"/>
    <property type="match status" value="1"/>
</dbReference>
<name>A0A7G8T8Y6_9FIRM</name>
<dbReference type="GO" id="GO:0016740">
    <property type="term" value="F:transferase activity"/>
    <property type="evidence" value="ECO:0007669"/>
    <property type="project" value="TreeGrafter"/>
</dbReference>
<dbReference type="InterPro" id="IPR036866">
    <property type="entry name" value="RibonucZ/Hydroxyglut_hydro"/>
</dbReference>
<dbReference type="CDD" id="cd07713">
    <property type="entry name" value="DHPS-like_MBL-fold"/>
    <property type="match status" value="1"/>
</dbReference>
<organism evidence="2 3">
    <name type="scientific">Caproicibacter fermentans</name>
    <dbReference type="NCBI Taxonomy" id="2576756"/>
    <lineage>
        <taxon>Bacteria</taxon>
        <taxon>Bacillati</taxon>
        <taxon>Bacillota</taxon>
        <taxon>Clostridia</taxon>
        <taxon>Eubacteriales</taxon>
        <taxon>Acutalibacteraceae</taxon>
        <taxon>Caproicibacter</taxon>
    </lineage>
</organism>
<sequence length="276" mass="30412">MINIITLMDDANDENKSLKNEHGLSMWVETDTQSFLFDCGAGTATLHNAHKLGIDLAAADFTVCTHNHYDHAAGYRDLAEKGLGGRVLYTGPGFLEKKYAFDGKKYVDLSSGIDLRFLEHYRIEHRVCTDILPLSDHCWLIGNFNRTNSLETIPKRFVKGTLPQVRADDFSDEICLAAESRNGLVLLVGCSHPGILNMVETIRTRLKKPIYALFGGTHLVEADPQRIQSTLLALGGMGISILGFSHCSGSKAEQMLEENTQFSGCHMSVGSCVAFE</sequence>
<dbReference type="AlphaFoldDB" id="A0A7G8T8Y6"/>
<keyword evidence="2" id="KW-0378">Hydrolase</keyword>
<dbReference type="Proteomes" id="UP000515909">
    <property type="component" value="Chromosome"/>
</dbReference>
<feature type="domain" description="Metallo-beta-lactamase" evidence="1">
    <location>
        <begin position="23"/>
        <end position="81"/>
    </location>
</feature>